<dbReference type="Proteomes" id="UP001056384">
    <property type="component" value="Chromosome 1"/>
</dbReference>
<proteinExistence type="predicted"/>
<accession>A0A9Q9AJQ0</accession>
<reference evidence="1" key="1">
    <citation type="submission" date="2022-06" db="EMBL/GenBank/DDBJ databases">
        <title>Complete genome sequences of two strains of the flax pathogen Septoria linicola.</title>
        <authorList>
            <person name="Lapalu N."/>
            <person name="Simon A."/>
            <person name="Demenou B."/>
            <person name="Paumier D."/>
            <person name="Guillot M.-P."/>
            <person name="Gout L."/>
            <person name="Valade R."/>
        </authorList>
    </citation>
    <scope>NUCLEOTIDE SEQUENCE</scope>
    <source>
        <strain evidence="1">SE15195</strain>
    </source>
</reference>
<gene>
    <name evidence="1" type="ORF">Slin15195_G006560</name>
</gene>
<sequence>MAAPISRLKKGPRGPANLVSDVLAFLQPQGKNGDSGASVAVSSRLLLSGMSESDMSV</sequence>
<name>A0A9Q9AJQ0_9PEZI</name>
<protein>
    <submittedName>
        <fullName evidence="1">Uncharacterized protein</fullName>
    </submittedName>
</protein>
<evidence type="ECO:0000313" key="1">
    <source>
        <dbReference type="EMBL" id="USW47337.1"/>
    </source>
</evidence>
<dbReference type="EMBL" id="CP099418">
    <property type="protein sequence ID" value="USW47337.1"/>
    <property type="molecule type" value="Genomic_DNA"/>
</dbReference>
<keyword evidence="2" id="KW-1185">Reference proteome</keyword>
<organism evidence="1 2">
    <name type="scientific">Septoria linicola</name>
    <dbReference type="NCBI Taxonomy" id="215465"/>
    <lineage>
        <taxon>Eukaryota</taxon>
        <taxon>Fungi</taxon>
        <taxon>Dikarya</taxon>
        <taxon>Ascomycota</taxon>
        <taxon>Pezizomycotina</taxon>
        <taxon>Dothideomycetes</taxon>
        <taxon>Dothideomycetidae</taxon>
        <taxon>Mycosphaerellales</taxon>
        <taxon>Mycosphaerellaceae</taxon>
        <taxon>Septoria</taxon>
    </lineage>
</organism>
<evidence type="ECO:0000313" key="2">
    <source>
        <dbReference type="Proteomes" id="UP001056384"/>
    </source>
</evidence>
<dbReference type="AlphaFoldDB" id="A0A9Q9AJQ0"/>